<dbReference type="OrthoDB" id="4299905at2"/>
<organism evidence="2 3">
    <name type="scientific">Mycobacterium nebraskense</name>
    <dbReference type="NCBI Taxonomy" id="244292"/>
    <lineage>
        <taxon>Bacteria</taxon>
        <taxon>Bacillati</taxon>
        <taxon>Actinomycetota</taxon>
        <taxon>Actinomycetes</taxon>
        <taxon>Mycobacteriales</taxon>
        <taxon>Mycobacteriaceae</taxon>
        <taxon>Mycobacterium</taxon>
    </lineage>
</organism>
<protein>
    <recommendedName>
        <fullName evidence="4">Regulatory protein</fullName>
    </recommendedName>
</protein>
<dbReference type="EMBL" id="LQPH01000056">
    <property type="protein sequence ID" value="ORW29501.1"/>
    <property type="molecule type" value="Genomic_DNA"/>
</dbReference>
<reference evidence="2 3" key="1">
    <citation type="submission" date="2016-01" db="EMBL/GenBank/DDBJ databases">
        <title>The new phylogeny of the genus Mycobacterium.</title>
        <authorList>
            <person name="Tarcisio F."/>
            <person name="Conor M."/>
            <person name="Antonella G."/>
            <person name="Elisabetta G."/>
            <person name="Giulia F.S."/>
            <person name="Sara T."/>
            <person name="Anna F."/>
            <person name="Clotilde B."/>
            <person name="Roberto B."/>
            <person name="Veronica D.S."/>
            <person name="Fabio R."/>
            <person name="Monica P."/>
            <person name="Olivier J."/>
            <person name="Enrico T."/>
            <person name="Nicola S."/>
        </authorList>
    </citation>
    <scope>NUCLEOTIDE SEQUENCE [LARGE SCALE GENOMIC DNA]</scope>
    <source>
        <strain evidence="2 3">DSM 44803</strain>
    </source>
</reference>
<evidence type="ECO:0000313" key="3">
    <source>
        <dbReference type="Proteomes" id="UP000193781"/>
    </source>
</evidence>
<comment type="caution">
    <text evidence="2">The sequence shown here is derived from an EMBL/GenBank/DDBJ whole genome shotgun (WGS) entry which is preliminary data.</text>
</comment>
<feature type="region of interest" description="Disordered" evidence="1">
    <location>
        <begin position="104"/>
        <end position="127"/>
    </location>
</feature>
<evidence type="ECO:0000256" key="1">
    <source>
        <dbReference type="SAM" id="MobiDB-lite"/>
    </source>
</evidence>
<name>A0A1X1ZXF2_9MYCO</name>
<gene>
    <name evidence="2" type="ORF">AWC17_27000</name>
</gene>
<sequence length="127" mass="13113">MKLRIDTSAVSFICTRLPEQRIAFDTGQPKVDRETGQPLWQVQLMALDASGADVIAVTVPGDPSITVGQPTHVEGLVALPWSQEGRSGVAFRANSLRAAGAPLAGVITPPKVGPSSTSPSGTGKPVA</sequence>
<dbReference type="RefSeq" id="WP_046186962.1">
    <property type="nucleotide sequence ID" value="NZ_JACKSS010000068.1"/>
</dbReference>
<dbReference type="Proteomes" id="UP000193781">
    <property type="component" value="Unassembled WGS sequence"/>
</dbReference>
<evidence type="ECO:0008006" key="4">
    <source>
        <dbReference type="Google" id="ProtNLM"/>
    </source>
</evidence>
<dbReference type="AlphaFoldDB" id="A0A1X1ZXF2"/>
<evidence type="ECO:0000313" key="2">
    <source>
        <dbReference type="EMBL" id="ORW29501.1"/>
    </source>
</evidence>
<accession>A0A1X1ZXF2</accession>
<proteinExistence type="predicted"/>
<keyword evidence="3" id="KW-1185">Reference proteome</keyword>
<feature type="compositionally biased region" description="Low complexity" evidence="1">
    <location>
        <begin position="108"/>
        <end position="127"/>
    </location>
</feature>